<feature type="region of interest" description="Disordered" evidence="1">
    <location>
        <begin position="1"/>
        <end position="34"/>
    </location>
</feature>
<gene>
    <name evidence="2" type="ORF">NBR_LOCUS437</name>
</gene>
<dbReference type="WBParaSite" id="NBR_0000043601-mRNA-1">
    <property type="protein sequence ID" value="NBR_0000043601-mRNA-1"/>
    <property type="gene ID" value="NBR_0000043601"/>
</dbReference>
<reference evidence="4" key="1">
    <citation type="submission" date="2017-02" db="UniProtKB">
        <authorList>
            <consortium name="WormBaseParasite"/>
        </authorList>
    </citation>
    <scope>IDENTIFICATION</scope>
</reference>
<dbReference type="EMBL" id="UYSL01000180">
    <property type="protein sequence ID" value="VDL63052.1"/>
    <property type="molecule type" value="Genomic_DNA"/>
</dbReference>
<dbReference type="Proteomes" id="UP000271162">
    <property type="component" value="Unassembled WGS sequence"/>
</dbReference>
<evidence type="ECO:0000256" key="1">
    <source>
        <dbReference type="SAM" id="MobiDB-lite"/>
    </source>
</evidence>
<name>A0A0N4XD62_NIPBR</name>
<evidence type="ECO:0000313" key="2">
    <source>
        <dbReference type="EMBL" id="VDL63052.1"/>
    </source>
</evidence>
<proteinExistence type="predicted"/>
<sequence length="230" mass="25486">MVKLESSTAVKEDAKRPFTKQGTTFDPSRAHKKNMNQSLIARIRSRLQQKLLATFRSGKDSNLPAPTSYMPQVLFPPSPSRQVHDGGRLRSVRAMLEHSALSTPTSRPISPPATKEAHHLSGDDARCSTSTSSAESILSWDRTRNDPYREADPSSISICSEDSIAGDSLVSECSYHLNSTVALQRTASVPIVNCFEEDIAHVDTDPRHNRAITPVERKTLNQFVFRAKSR</sequence>
<feature type="region of interest" description="Disordered" evidence="1">
    <location>
        <begin position="100"/>
        <end position="138"/>
    </location>
</feature>
<evidence type="ECO:0000313" key="4">
    <source>
        <dbReference type="WBParaSite" id="NBR_0000043601-mRNA-1"/>
    </source>
</evidence>
<feature type="compositionally biased region" description="Basic and acidic residues" evidence="1">
    <location>
        <begin position="115"/>
        <end position="126"/>
    </location>
</feature>
<keyword evidence="3" id="KW-1185">Reference proteome</keyword>
<evidence type="ECO:0000313" key="3">
    <source>
        <dbReference type="Proteomes" id="UP000271162"/>
    </source>
</evidence>
<dbReference type="OMA" id="WDRTRND"/>
<accession>A0A0N4XD62</accession>
<reference evidence="2 3" key="2">
    <citation type="submission" date="2018-11" db="EMBL/GenBank/DDBJ databases">
        <authorList>
            <consortium name="Pathogen Informatics"/>
        </authorList>
    </citation>
    <scope>NUCLEOTIDE SEQUENCE [LARGE SCALE GENOMIC DNA]</scope>
</reference>
<protein>
    <submittedName>
        <fullName evidence="2 4">Uncharacterized protein</fullName>
    </submittedName>
</protein>
<dbReference type="AlphaFoldDB" id="A0A0N4XD62"/>
<organism evidence="4">
    <name type="scientific">Nippostrongylus brasiliensis</name>
    <name type="common">Rat hookworm</name>
    <dbReference type="NCBI Taxonomy" id="27835"/>
    <lineage>
        <taxon>Eukaryota</taxon>
        <taxon>Metazoa</taxon>
        <taxon>Ecdysozoa</taxon>
        <taxon>Nematoda</taxon>
        <taxon>Chromadorea</taxon>
        <taxon>Rhabditida</taxon>
        <taxon>Rhabditina</taxon>
        <taxon>Rhabditomorpha</taxon>
        <taxon>Strongyloidea</taxon>
        <taxon>Heligmosomidae</taxon>
        <taxon>Nippostrongylus</taxon>
    </lineage>
</organism>
<dbReference type="OrthoDB" id="5863132at2759"/>